<keyword evidence="9" id="KW-0732">Signal</keyword>
<dbReference type="AlphaFoldDB" id="A0A165B2V1"/>
<evidence type="ECO:0000256" key="4">
    <source>
        <dbReference type="ARBA" id="ARBA00012925"/>
    </source>
</evidence>
<keyword evidence="6 9" id="KW-0862">Zinc</keyword>
<dbReference type="SUPFAM" id="SSF51069">
    <property type="entry name" value="Carbonic anhydrase"/>
    <property type="match status" value="1"/>
</dbReference>
<dbReference type="EMBL" id="KV426573">
    <property type="protein sequence ID" value="KZV79722.1"/>
    <property type="molecule type" value="Genomic_DNA"/>
</dbReference>
<dbReference type="CDD" id="cd03124">
    <property type="entry name" value="alpha_CA_prokaryotic_like"/>
    <property type="match status" value="1"/>
</dbReference>
<dbReference type="STRING" id="1314781.A0A165B2V1"/>
<comment type="catalytic activity">
    <reaction evidence="8 9">
        <text>hydrogencarbonate + H(+) = CO2 + H2O</text>
        <dbReference type="Rhea" id="RHEA:10748"/>
        <dbReference type="ChEBI" id="CHEBI:15377"/>
        <dbReference type="ChEBI" id="CHEBI:15378"/>
        <dbReference type="ChEBI" id="CHEBI:16526"/>
        <dbReference type="ChEBI" id="CHEBI:17544"/>
        <dbReference type="EC" id="4.2.1.1"/>
    </reaction>
</comment>
<evidence type="ECO:0000256" key="3">
    <source>
        <dbReference type="ARBA" id="ARBA00010718"/>
    </source>
</evidence>
<dbReference type="PANTHER" id="PTHR18952:SF265">
    <property type="entry name" value="CARBONIC ANHYDRASE"/>
    <property type="match status" value="1"/>
</dbReference>
<dbReference type="Gene3D" id="3.10.200.10">
    <property type="entry name" value="Alpha carbonic anhydrase"/>
    <property type="match status" value="1"/>
</dbReference>
<evidence type="ECO:0000256" key="6">
    <source>
        <dbReference type="ARBA" id="ARBA00022833"/>
    </source>
</evidence>
<dbReference type="InterPro" id="IPR041891">
    <property type="entry name" value="Alpha_CA_prokaryot-like"/>
</dbReference>
<evidence type="ECO:0000256" key="2">
    <source>
        <dbReference type="ARBA" id="ARBA00002904"/>
    </source>
</evidence>
<evidence type="ECO:0000256" key="8">
    <source>
        <dbReference type="ARBA" id="ARBA00048348"/>
    </source>
</evidence>
<dbReference type="GO" id="GO:0008270">
    <property type="term" value="F:zinc ion binding"/>
    <property type="evidence" value="ECO:0007669"/>
    <property type="project" value="UniProtKB-UniRule"/>
</dbReference>
<evidence type="ECO:0000256" key="9">
    <source>
        <dbReference type="RuleBase" id="RU367011"/>
    </source>
</evidence>
<name>A0A165B2V1_EXIGL</name>
<dbReference type="Pfam" id="PF00194">
    <property type="entry name" value="Carb_anhydrase"/>
    <property type="match status" value="1"/>
</dbReference>
<dbReference type="InParanoid" id="A0A165B2V1"/>
<keyword evidence="7 9" id="KW-0456">Lyase</keyword>
<protein>
    <recommendedName>
        <fullName evidence="4 9">Carbonic anhydrase</fullName>
        <ecNumber evidence="4 9">4.2.1.1</ecNumber>
    </recommendedName>
</protein>
<feature type="domain" description="Alpha-carbonic anhydrase" evidence="10">
    <location>
        <begin position="31"/>
        <end position="276"/>
    </location>
</feature>
<dbReference type="Proteomes" id="UP000077266">
    <property type="component" value="Unassembled WGS sequence"/>
</dbReference>
<dbReference type="InterPro" id="IPR023561">
    <property type="entry name" value="Carbonic_anhydrase_a-class"/>
</dbReference>
<evidence type="ECO:0000256" key="1">
    <source>
        <dbReference type="ARBA" id="ARBA00001947"/>
    </source>
</evidence>
<reference evidence="11 12" key="1">
    <citation type="journal article" date="2016" name="Mol. Biol. Evol.">
        <title>Comparative Genomics of Early-Diverging Mushroom-Forming Fungi Provides Insights into the Origins of Lignocellulose Decay Capabilities.</title>
        <authorList>
            <person name="Nagy L.G."/>
            <person name="Riley R."/>
            <person name="Tritt A."/>
            <person name="Adam C."/>
            <person name="Daum C."/>
            <person name="Floudas D."/>
            <person name="Sun H."/>
            <person name="Yadav J.S."/>
            <person name="Pangilinan J."/>
            <person name="Larsson K.H."/>
            <person name="Matsuura K."/>
            <person name="Barry K."/>
            <person name="Labutti K."/>
            <person name="Kuo R."/>
            <person name="Ohm R.A."/>
            <person name="Bhattacharya S.S."/>
            <person name="Shirouzu T."/>
            <person name="Yoshinaga Y."/>
            <person name="Martin F.M."/>
            <person name="Grigoriev I.V."/>
            <person name="Hibbett D.S."/>
        </authorList>
    </citation>
    <scope>NUCLEOTIDE SEQUENCE [LARGE SCALE GENOMIC DNA]</scope>
    <source>
        <strain evidence="11 12">HHB12029</strain>
    </source>
</reference>
<sequence length="287" mass="30366">MLVPQSLLALLLIASVEGCIYRRDEHGVAVSTFSYTGTTGPLGWAHLSSSNGLCSNGTNQSPIAISSSSTPTLSGSALPVVTIPEVSAGEALLENLGSTLEVVVNGTLKLDGVDEEYKMAQFHFHTPSEHRIDEEYFPLEMHMVFKSASGGVAVIGVPFDLSDSGNSTSLLTTVFAPIASVASPGSEAPISGALNFDDVLSAVQKGPLYSYSGSLTTPPCTQGVKWMVLGKPLDIDVKTYKTVKGVLKFNSRYTQNAPGEVNLVQYAGDGSLHRVVFRFRCFAPCIA</sequence>
<dbReference type="PROSITE" id="PS00162">
    <property type="entry name" value="ALPHA_CA_1"/>
    <property type="match status" value="1"/>
</dbReference>
<dbReference type="InterPro" id="IPR018338">
    <property type="entry name" value="Carbonic_anhydrase_a-class_CS"/>
</dbReference>
<dbReference type="InterPro" id="IPR001148">
    <property type="entry name" value="CA_dom"/>
</dbReference>
<feature type="signal peptide" evidence="9">
    <location>
        <begin position="1"/>
        <end position="18"/>
    </location>
</feature>
<evidence type="ECO:0000259" key="10">
    <source>
        <dbReference type="PROSITE" id="PS51144"/>
    </source>
</evidence>
<organism evidence="11 12">
    <name type="scientific">Exidia glandulosa HHB12029</name>
    <dbReference type="NCBI Taxonomy" id="1314781"/>
    <lineage>
        <taxon>Eukaryota</taxon>
        <taxon>Fungi</taxon>
        <taxon>Dikarya</taxon>
        <taxon>Basidiomycota</taxon>
        <taxon>Agaricomycotina</taxon>
        <taxon>Agaricomycetes</taxon>
        <taxon>Auriculariales</taxon>
        <taxon>Exidiaceae</taxon>
        <taxon>Exidia</taxon>
    </lineage>
</organism>
<evidence type="ECO:0000256" key="5">
    <source>
        <dbReference type="ARBA" id="ARBA00022723"/>
    </source>
</evidence>
<comment type="cofactor">
    <cofactor evidence="1 9">
        <name>Zn(2+)</name>
        <dbReference type="ChEBI" id="CHEBI:29105"/>
    </cofactor>
</comment>
<comment type="function">
    <text evidence="2 9">Reversible hydration of carbon dioxide.</text>
</comment>
<accession>A0A165B2V1</accession>
<proteinExistence type="inferred from homology"/>
<evidence type="ECO:0000313" key="12">
    <source>
        <dbReference type="Proteomes" id="UP000077266"/>
    </source>
</evidence>
<gene>
    <name evidence="11" type="ORF">EXIGLDRAFT_688330</name>
</gene>
<dbReference type="GO" id="GO:0004089">
    <property type="term" value="F:carbonate dehydratase activity"/>
    <property type="evidence" value="ECO:0007669"/>
    <property type="project" value="UniProtKB-UniRule"/>
</dbReference>
<evidence type="ECO:0000256" key="7">
    <source>
        <dbReference type="ARBA" id="ARBA00023239"/>
    </source>
</evidence>
<dbReference type="PROSITE" id="PS51144">
    <property type="entry name" value="ALPHA_CA_2"/>
    <property type="match status" value="1"/>
</dbReference>
<dbReference type="SMART" id="SM01057">
    <property type="entry name" value="Carb_anhydrase"/>
    <property type="match status" value="1"/>
</dbReference>
<keyword evidence="5 9" id="KW-0479">Metal-binding</keyword>
<dbReference type="PANTHER" id="PTHR18952">
    <property type="entry name" value="CARBONIC ANHYDRASE"/>
    <property type="match status" value="1"/>
</dbReference>
<evidence type="ECO:0000313" key="11">
    <source>
        <dbReference type="EMBL" id="KZV79722.1"/>
    </source>
</evidence>
<dbReference type="InterPro" id="IPR036398">
    <property type="entry name" value="CA_dom_sf"/>
</dbReference>
<feature type="chain" id="PRO_5025098046" description="Carbonic anhydrase" evidence="9">
    <location>
        <begin position="19"/>
        <end position="287"/>
    </location>
</feature>
<keyword evidence="12" id="KW-1185">Reference proteome</keyword>
<dbReference type="EC" id="4.2.1.1" evidence="4 9"/>
<comment type="similarity">
    <text evidence="3 9">Belongs to the alpha-carbonic anhydrase family.</text>
</comment>
<dbReference type="OrthoDB" id="429145at2759"/>